<sequence>MFSESRVDLRRFIRQSADRQVDDVDKAQDTKDDSGGAPALSTPTFQL</sequence>
<accession>A0A0J6YF64</accession>
<feature type="compositionally biased region" description="Basic and acidic residues" evidence="1">
    <location>
        <begin position="18"/>
        <end position="34"/>
    </location>
</feature>
<dbReference type="AlphaFoldDB" id="A0A0J6YF64"/>
<dbReference type="EMBL" id="DS028095">
    <property type="protein sequence ID" value="KMP05583.1"/>
    <property type="molecule type" value="Genomic_DNA"/>
</dbReference>
<evidence type="ECO:0000313" key="2">
    <source>
        <dbReference type="EMBL" id="KMP05583.1"/>
    </source>
</evidence>
<protein>
    <submittedName>
        <fullName evidence="2">Uncharacterized protein</fullName>
    </submittedName>
</protein>
<gene>
    <name evidence="2" type="ORF">CIRG_05264</name>
</gene>
<evidence type="ECO:0000313" key="3">
    <source>
        <dbReference type="Proteomes" id="UP000054565"/>
    </source>
</evidence>
<evidence type="ECO:0000256" key="1">
    <source>
        <dbReference type="SAM" id="MobiDB-lite"/>
    </source>
</evidence>
<dbReference type="Proteomes" id="UP000054565">
    <property type="component" value="Unassembled WGS sequence"/>
</dbReference>
<name>A0A0J6YF64_COCIT</name>
<feature type="region of interest" description="Disordered" evidence="1">
    <location>
        <begin position="18"/>
        <end position="47"/>
    </location>
</feature>
<organism evidence="2 3">
    <name type="scientific">Coccidioides immitis RMSCC 2394</name>
    <dbReference type="NCBI Taxonomy" id="404692"/>
    <lineage>
        <taxon>Eukaryota</taxon>
        <taxon>Fungi</taxon>
        <taxon>Dikarya</taxon>
        <taxon>Ascomycota</taxon>
        <taxon>Pezizomycotina</taxon>
        <taxon>Eurotiomycetes</taxon>
        <taxon>Eurotiomycetidae</taxon>
        <taxon>Onygenales</taxon>
        <taxon>Onygenaceae</taxon>
        <taxon>Coccidioides</taxon>
    </lineage>
</organism>
<proteinExistence type="predicted"/>
<reference evidence="3" key="1">
    <citation type="journal article" date="2010" name="Genome Res.">
        <title>Population genomic sequencing of Coccidioides fungi reveals recent hybridization and transposon control.</title>
        <authorList>
            <person name="Neafsey D.E."/>
            <person name="Barker B.M."/>
            <person name="Sharpton T.J."/>
            <person name="Stajich J.E."/>
            <person name="Park D.J."/>
            <person name="Whiston E."/>
            <person name="Hung C.-Y."/>
            <person name="McMahan C."/>
            <person name="White J."/>
            <person name="Sykes S."/>
            <person name="Heiman D."/>
            <person name="Young S."/>
            <person name="Zeng Q."/>
            <person name="Abouelleil A."/>
            <person name="Aftuck L."/>
            <person name="Bessette D."/>
            <person name="Brown A."/>
            <person name="FitzGerald M."/>
            <person name="Lui A."/>
            <person name="Macdonald J.P."/>
            <person name="Priest M."/>
            <person name="Orbach M.J."/>
            <person name="Galgiani J.N."/>
            <person name="Kirkland T.N."/>
            <person name="Cole G.T."/>
            <person name="Birren B.W."/>
            <person name="Henn M.R."/>
            <person name="Taylor J.W."/>
            <person name="Rounsley S.D."/>
        </authorList>
    </citation>
    <scope>NUCLEOTIDE SEQUENCE [LARGE SCALE GENOMIC DNA]</scope>
    <source>
        <strain evidence="3">RMSCC 2394</strain>
    </source>
</reference>